<dbReference type="STRING" id="393762.SAMN05660472_00416"/>
<dbReference type="OrthoDB" id="9813394at2"/>
<keyword evidence="6" id="KW-0418">Kinase</keyword>
<dbReference type="PROSITE" id="PS50109">
    <property type="entry name" value="HIS_KIN"/>
    <property type="match status" value="1"/>
</dbReference>
<dbReference type="InterPro" id="IPR033425">
    <property type="entry name" value="MASE3"/>
</dbReference>
<evidence type="ECO:0000313" key="13">
    <source>
        <dbReference type="Proteomes" id="UP000198718"/>
    </source>
</evidence>
<dbReference type="InterPro" id="IPR004358">
    <property type="entry name" value="Sig_transdc_His_kin-like_C"/>
</dbReference>
<dbReference type="Gene3D" id="1.10.287.130">
    <property type="match status" value="1"/>
</dbReference>
<organism evidence="12 13">
    <name type="scientific">Natronincola ferrireducens</name>
    <dbReference type="NCBI Taxonomy" id="393762"/>
    <lineage>
        <taxon>Bacteria</taxon>
        <taxon>Bacillati</taxon>
        <taxon>Bacillota</taxon>
        <taxon>Clostridia</taxon>
        <taxon>Peptostreptococcales</taxon>
        <taxon>Natronincolaceae</taxon>
        <taxon>Natronincola</taxon>
    </lineage>
</organism>
<evidence type="ECO:0000256" key="8">
    <source>
        <dbReference type="ARBA" id="ARBA00023012"/>
    </source>
</evidence>
<evidence type="ECO:0000313" key="12">
    <source>
        <dbReference type="EMBL" id="SDJ97373.1"/>
    </source>
</evidence>
<dbReference type="Pfam" id="PF13426">
    <property type="entry name" value="PAS_9"/>
    <property type="match status" value="1"/>
</dbReference>
<keyword evidence="8" id="KW-0902">Two-component regulatory system</keyword>
<dbReference type="InterPro" id="IPR000014">
    <property type="entry name" value="PAS"/>
</dbReference>
<dbReference type="SMART" id="SM00388">
    <property type="entry name" value="HisKA"/>
    <property type="match status" value="1"/>
</dbReference>
<evidence type="ECO:0000256" key="2">
    <source>
        <dbReference type="ARBA" id="ARBA00012438"/>
    </source>
</evidence>
<dbReference type="Pfam" id="PF02518">
    <property type="entry name" value="HATPase_c"/>
    <property type="match status" value="1"/>
</dbReference>
<dbReference type="FunFam" id="1.10.287.130:FF:000001">
    <property type="entry name" value="Two-component sensor histidine kinase"/>
    <property type="match status" value="1"/>
</dbReference>
<name>A0A1G8Y3X6_9FIRM</name>
<dbReference type="SMART" id="SM00387">
    <property type="entry name" value="HATPase_c"/>
    <property type="match status" value="1"/>
</dbReference>
<dbReference type="GO" id="GO:0000155">
    <property type="term" value="F:phosphorelay sensor kinase activity"/>
    <property type="evidence" value="ECO:0007669"/>
    <property type="project" value="InterPro"/>
</dbReference>
<keyword evidence="13" id="KW-1185">Reference proteome</keyword>
<dbReference type="GO" id="GO:0005524">
    <property type="term" value="F:ATP binding"/>
    <property type="evidence" value="ECO:0007669"/>
    <property type="project" value="UniProtKB-KW"/>
</dbReference>
<dbReference type="InterPro" id="IPR003661">
    <property type="entry name" value="HisK_dim/P_dom"/>
</dbReference>
<dbReference type="SUPFAM" id="SSF47384">
    <property type="entry name" value="Homodimeric domain of signal transducing histidine kinase"/>
    <property type="match status" value="1"/>
</dbReference>
<dbReference type="AlphaFoldDB" id="A0A1G8Y3X6"/>
<dbReference type="NCBIfam" id="TIGR00229">
    <property type="entry name" value="sensory_box"/>
    <property type="match status" value="1"/>
</dbReference>
<dbReference type="EC" id="2.7.13.3" evidence="2"/>
<feature type="transmembrane region" description="Helical" evidence="9">
    <location>
        <begin position="19"/>
        <end position="36"/>
    </location>
</feature>
<dbReference type="RefSeq" id="WP_090549603.1">
    <property type="nucleotide sequence ID" value="NZ_FNFP01000001.1"/>
</dbReference>
<dbReference type="PANTHER" id="PTHR43711">
    <property type="entry name" value="TWO-COMPONENT HISTIDINE KINASE"/>
    <property type="match status" value="1"/>
</dbReference>
<dbReference type="InterPro" id="IPR005467">
    <property type="entry name" value="His_kinase_dom"/>
</dbReference>
<evidence type="ECO:0000256" key="5">
    <source>
        <dbReference type="ARBA" id="ARBA00022741"/>
    </source>
</evidence>
<dbReference type="PROSITE" id="PS50112">
    <property type="entry name" value="PAS"/>
    <property type="match status" value="1"/>
</dbReference>
<dbReference type="InterPro" id="IPR003594">
    <property type="entry name" value="HATPase_dom"/>
</dbReference>
<evidence type="ECO:0000256" key="6">
    <source>
        <dbReference type="ARBA" id="ARBA00022777"/>
    </source>
</evidence>
<dbReference type="Pfam" id="PF17159">
    <property type="entry name" value="MASE3"/>
    <property type="match status" value="1"/>
</dbReference>
<gene>
    <name evidence="12" type="ORF">SAMN05660472_00416</name>
</gene>
<keyword evidence="5" id="KW-0547">Nucleotide-binding</keyword>
<feature type="domain" description="Histidine kinase" evidence="10">
    <location>
        <begin position="415"/>
        <end position="635"/>
    </location>
</feature>
<dbReference type="CDD" id="cd00082">
    <property type="entry name" value="HisKA"/>
    <property type="match status" value="1"/>
</dbReference>
<proteinExistence type="predicted"/>
<feature type="transmembrane region" description="Helical" evidence="9">
    <location>
        <begin position="206"/>
        <end position="226"/>
    </location>
</feature>
<protein>
    <recommendedName>
        <fullName evidence="2">histidine kinase</fullName>
        <ecNumber evidence="2">2.7.13.3</ecNumber>
    </recommendedName>
</protein>
<dbReference type="Pfam" id="PF00512">
    <property type="entry name" value="HisKA"/>
    <property type="match status" value="1"/>
</dbReference>
<feature type="transmembrane region" description="Helical" evidence="9">
    <location>
        <begin position="42"/>
        <end position="62"/>
    </location>
</feature>
<evidence type="ECO:0000259" key="10">
    <source>
        <dbReference type="PROSITE" id="PS50109"/>
    </source>
</evidence>
<evidence type="ECO:0000256" key="3">
    <source>
        <dbReference type="ARBA" id="ARBA00022553"/>
    </source>
</evidence>
<evidence type="ECO:0000256" key="7">
    <source>
        <dbReference type="ARBA" id="ARBA00022840"/>
    </source>
</evidence>
<dbReference type="Proteomes" id="UP000198718">
    <property type="component" value="Unassembled WGS sequence"/>
</dbReference>
<feature type="transmembrane region" description="Helical" evidence="9">
    <location>
        <begin position="174"/>
        <end position="194"/>
    </location>
</feature>
<dbReference type="SUPFAM" id="SSF55785">
    <property type="entry name" value="PYP-like sensor domain (PAS domain)"/>
    <property type="match status" value="1"/>
</dbReference>
<dbReference type="EMBL" id="FNFP01000001">
    <property type="protein sequence ID" value="SDJ97373.1"/>
    <property type="molecule type" value="Genomic_DNA"/>
</dbReference>
<keyword evidence="4" id="KW-0808">Transferase</keyword>
<dbReference type="Gene3D" id="3.30.565.10">
    <property type="entry name" value="Histidine kinase-like ATPase, C-terminal domain"/>
    <property type="match status" value="1"/>
</dbReference>
<evidence type="ECO:0000259" key="11">
    <source>
        <dbReference type="PROSITE" id="PS50112"/>
    </source>
</evidence>
<dbReference type="CDD" id="cd00130">
    <property type="entry name" value="PAS"/>
    <property type="match status" value="1"/>
</dbReference>
<evidence type="ECO:0000256" key="1">
    <source>
        <dbReference type="ARBA" id="ARBA00000085"/>
    </source>
</evidence>
<dbReference type="SMART" id="SM00091">
    <property type="entry name" value="PAS"/>
    <property type="match status" value="1"/>
</dbReference>
<reference evidence="12 13" key="1">
    <citation type="submission" date="2016-10" db="EMBL/GenBank/DDBJ databases">
        <authorList>
            <person name="de Groot N.N."/>
        </authorList>
    </citation>
    <scope>NUCLEOTIDE SEQUENCE [LARGE SCALE GENOMIC DNA]</scope>
    <source>
        <strain evidence="12 13">DSM 18346</strain>
    </source>
</reference>
<dbReference type="FunFam" id="3.30.565.10:FF:000037">
    <property type="entry name" value="Hybrid sensor histidine kinase/response regulator"/>
    <property type="match status" value="1"/>
</dbReference>
<evidence type="ECO:0000256" key="4">
    <source>
        <dbReference type="ARBA" id="ARBA00022679"/>
    </source>
</evidence>
<dbReference type="InterPro" id="IPR036890">
    <property type="entry name" value="HATPase_C_sf"/>
</dbReference>
<feature type="transmembrane region" description="Helical" evidence="9">
    <location>
        <begin position="144"/>
        <end position="162"/>
    </location>
</feature>
<feature type="domain" description="PAS" evidence="11">
    <location>
        <begin position="267"/>
        <end position="331"/>
    </location>
</feature>
<dbReference type="InterPro" id="IPR050736">
    <property type="entry name" value="Sensor_HK_Regulatory"/>
</dbReference>
<dbReference type="InterPro" id="IPR035965">
    <property type="entry name" value="PAS-like_dom_sf"/>
</dbReference>
<feature type="transmembrane region" description="Helical" evidence="9">
    <location>
        <begin position="74"/>
        <end position="95"/>
    </location>
</feature>
<accession>A0A1G8Y3X6</accession>
<keyword evidence="3" id="KW-0597">Phosphoprotein</keyword>
<sequence length="668" mass="76398">MTNSEIIIKSKLIDNSKNFYREIVMGLLLLMATIYLSLHNYILVHTVVEVFSIIVAYMLLTIAINTYQMTDNHYLLFLGVAYGFIAFFDLIHTLSFKGMGVFSKDLGDASTQLRIIARYMEGITLLVAPMFLKRKVKVKATMAFYVITSVLLLLSVLYWEVFPTCIVAGGGLTTFKIVSEYIIASMIALSAIYLTKNKSSFTEKNYRMLIGSYIASILSAIAFTHYIDVYDFANMIGHVLKGVSFYLIYKAFIETSIKEPYKKLMESEDWYRGVTQMLPTGLFIYTNYQCIFTNSAFQQMMGAKSQEDLIGKSIFDFIHPDSHLKIKNVIQVRKQQKKKEEIYEEKFIKLNGEVIDVEVRAIFLPHANREETLVIVTDVTPQKEKEKLQRHIQYKQQQLKESIEYDKLKTEFFSNLSHEMRTPLNVIFGTVQLLDLQFQAHDPSKKMQKQMKVLKQNCYRMLKLINNLLDITKIDAGYFETGFENCNIVSIIEDITDSVIPYGENKGITFLFDTDIEEKIMAVDINGIERIMLNLLSNAIKFTDAGGSVNVNIYDKTEKIVIVIKDTGSGIPPDKLPFVFDRFRQANESLKKNHQGTGIGLSLVESLVKIHDGDIRVESEVDKGTSVFIELPVTLQKNLEETTASLEDIEENLVEKINIEFSDIYTIK</sequence>
<dbReference type="PRINTS" id="PR00344">
    <property type="entry name" value="BCTRLSENSOR"/>
</dbReference>
<dbReference type="Gene3D" id="3.30.450.20">
    <property type="entry name" value="PAS domain"/>
    <property type="match status" value="1"/>
</dbReference>
<comment type="catalytic activity">
    <reaction evidence="1">
        <text>ATP + protein L-histidine = ADP + protein N-phospho-L-histidine.</text>
        <dbReference type="EC" id="2.7.13.3"/>
    </reaction>
</comment>
<dbReference type="PANTHER" id="PTHR43711:SF26">
    <property type="entry name" value="SENSOR HISTIDINE KINASE RCSC"/>
    <property type="match status" value="1"/>
</dbReference>
<keyword evidence="9" id="KW-0812">Transmembrane</keyword>
<evidence type="ECO:0000256" key="9">
    <source>
        <dbReference type="SAM" id="Phobius"/>
    </source>
</evidence>
<feature type="transmembrane region" description="Helical" evidence="9">
    <location>
        <begin position="115"/>
        <end position="132"/>
    </location>
</feature>
<keyword evidence="9" id="KW-0472">Membrane</keyword>
<keyword evidence="9" id="KW-1133">Transmembrane helix</keyword>
<dbReference type="InterPro" id="IPR036097">
    <property type="entry name" value="HisK_dim/P_sf"/>
</dbReference>
<dbReference type="SUPFAM" id="SSF55874">
    <property type="entry name" value="ATPase domain of HSP90 chaperone/DNA topoisomerase II/histidine kinase"/>
    <property type="match status" value="1"/>
</dbReference>
<keyword evidence="7" id="KW-0067">ATP-binding</keyword>